<reference evidence="2 3" key="1">
    <citation type="journal article" date="2020" name="Cell">
        <title>Large-Scale Comparative Analyses of Tick Genomes Elucidate Their Genetic Diversity and Vector Capacities.</title>
        <authorList>
            <consortium name="Tick Genome and Microbiome Consortium (TIGMIC)"/>
            <person name="Jia N."/>
            <person name="Wang J."/>
            <person name="Shi W."/>
            <person name="Du L."/>
            <person name="Sun Y."/>
            <person name="Zhan W."/>
            <person name="Jiang J.F."/>
            <person name="Wang Q."/>
            <person name="Zhang B."/>
            <person name="Ji P."/>
            <person name="Bell-Sakyi L."/>
            <person name="Cui X.M."/>
            <person name="Yuan T.T."/>
            <person name="Jiang B.G."/>
            <person name="Yang W.F."/>
            <person name="Lam T.T."/>
            <person name="Chang Q.C."/>
            <person name="Ding S.J."/>
            <person name="Wang X.J."/>
            <person name="Zhu J.G."/>
            <person name="Ruan X.D."/>
            <person name="Zhao L."/>
            <person name="Wei J.T."/>
            <person name="Ye R.Z."/>
            <person name="Que T.C."/>
            <person name="Du C.H."/>
            <person name="Zhou Y.H."/>
            <person name="Cheng J.X."/>
            <person name="Dai P.F."/>
            <person name="Guo W.B."/>
            <person name="Han X.H."/>
            <person name="Huang E.J."/>
            <person name="Li L.F."/>
            <person name="Wei W."/>
            <person name="Gao Y.C."/>
            <person name="Liu J.Z."/>
            <person name="Shao H.Z."/>
            <person name="Wang X."/>
            <person name="Wang C.C."/>
            <person name="Yang T.C."/>
            <person name="Huo Q.B."/>
            <person name="Li W."/>
            <person name="Chen H.Y."/>
            <person name="Chen S.E."/>
            <person name="Zhou L.G."/>
            <person name="Ni X.B."/>
            <person name="Tian J.H."/>
            <person name="Sheng Y."/>
            <person name="Liu T."/>
            <person name="Pan Y.S."/>
            <person name="Xia L.Y."/>
            <person name="Li J."/>
            <person name="Zhao F."/>
            <person name="Cao W.C."/>
        </authorList>
    </citation>
    <scope>NUCLEOTIDE SEQUENCE [LARGE SCALE GENOMIC DNA]</scope>
    <source>
        <strain evidence="2">HaeL-2018</strain>
    </source>
</reference>
<dbReference type="EMBL" id="JABSTR010000008">
    <property type="protein sequence ID" value="KAH9377356.1"/>
    <property type="molecule type" value="Genomic_DNA"/>
</dbReference>
<accession>A0A9J6GSY1</accession>
<dbReference type="Pfam" id="PF03184">
    <property type="entry name" value="DDE_1"/>
    <property type="match status" value="1"/>
</dbReference>
<evidence type="ECO:0000313" key="3">
    <source>
        <dbReference type="Proteomes" id="UP000821853"/>
    </source>
</evidence>
<feature type="domain" description="DDE-1" evidence="1">
    <location>
        <begin position="4"/>
        <end position="73"/>
    </location>
</feature>
<comment type="caution">
    <text evidence="2">The sequence shown here is derived from an EMBL/GenBank/DDBJ whole genome shotgun (WGS) entry which is preliminary data.</text>
</comment>
<gene>
    <name evidence="2" type="ORF">HPB48_023154</name>
</gene>
<evidence type="ECO:0000259" key="1">
    <source>
        <dbReference type="Pfam" id="PF03184"/>
    </source>
</evidence>
<dbReference type="AlphaFoldDB" id="A0A9J6GSY1"/>
<dbReference type="Proteomes" id="UP000821853">
    <property type="component" value="Unassembled WGS sequence"/>
</dbReference>
<keyword evidence="3" id="KW-1185">Reference proteome</keyword>
<name>A0A9J6GSY1_HAELO</name>
<sequence length="88" mass="9969">MTAVGLKFLPANTTAKSQPLLDQAVITTVKALYKKRIRERVLLNMQRHEPLKMDMRGAIDTAVGSWWQVKSTEVSILRKLASCAMLWL</sequence>
<proteinExistence type="predicted"/>
<organism evidence="2 3">
    <name type="scientific">Haemaphysalis longicornis</name>
    <name type="common">Bush tick</name>
    <dbReference type="NCBI Taxonomy" id="44386"/>
    <lineage>
        <taxon>Eukaryota</taxon>
        <taxon>Metazoa</taxon>
        <taxon>Ecdysozoa</taxon>
        <taxon>Arthropoda</taxon>
        <taxon>Chelicerata</taxon>
        <taxon>Arachnida</taxon>
        <taxon>Acari</taxon>
        <taxon>Parasitiformes</taxon>
        <taxon>Ixodida</taxon>
        <taxon>Ixodoidea</taxon>
        <taxon>Ixodidae</taxon>
        <taxon>Haemaphysalinae</taxon>
        <taxon>Haemaphysalis</taxon>
    </lineage>
</organism>
<evidence type="ECO:0000313" key="2">
    <source>
        <dbReference type="EMBL" id="KAH9377356.1"/>
    </source>
</evidence>
<dbReference type="GO" id="GO:0003676">
    <property type="term" value="F:nucleic acid binding"/>
    <property type="evidence" value="ECO:0007669"/>
    <property type="project" value="InterPro"/>
</dbReference>
<dbReference type="InterPro" id="IPR004875">
    <property type="entry name" value="DDE_SF_endonuclease_dom"/>
</dbReference>
<dbReference type="VEuPathDB" id="VectorBase:HLOH_048123"/>
<protein>
    <recommendedName>
        <fullName evidence="1">DDE-1 domain-containing protein</fullName>
    </recommendedName>
</protein>
<dbReference type="OrthoDB" id="6504929at2759"/>